<name>A0AA47KMS9_9GAMM</name>
<protein>
    <submittedName>
        <fullName evidence="7">NAD-glutamate dehydrogenase</fullName>
    </submittedName>
</protein>
<reference evidence="7" key="1">
    <citation type="submission" date="2022-09" db="EMBL/GenBank/DDBJ databases">
        <authorList>
            <person name="Li Z.-J."/>
        </authorList>
    </citation>
    <scope>NUCLEOTIDE SEQUENCE</scope>
    <source>
        <strain evidence="7">TGB11</strain>
    </source>
</reference>
<feature type="domain" description="NAD-glutamate dehydrogenase ACT2" evidence="5">
    <location>
        <begin position="402"/>
        <end position="491"/>
    </location>
</feature>
<evidence type="ECO:0000313" key="7">
    <source>
        <dbReference type="EMBL" id="WBA09850.1"/>
    </source>
</evidence>
<feature type="domain" description="NAD-glutamate dehydrogenase catalytic" evidence="2">
    <location>
        <begin position="724"/>
        <end position="1219"/>
    </location>
</feature>
<dbReference type="GO" id="GO:0004352">
    <property type="term" value="F:glutamate dehydrogenase (NAD+) activity"/>
    <property type="evidence" value="ECO:0007669"/>
    <property type="project" value="InterPro"/>
</dbReference>
<dbReference type="InterPro" id="IPR048381">
    <property type="entry name" value="GDH_C"/>
</dbReference>
<keyword evidence="1" id="KW-0560">Oxidoreductase</keyword>
<dbReference type="InterPro" id="IPR028971">
    <property type="entry name" value="NAD-GDH_cat"/>
</dbReference>
<feature type="domain" description="NAD-glutamate dehydrogenase N-terminal ACT1" evidence="4">
    <location>
        <begin position="35"/>
        <end position="172"/>
    </location>
</feature>
<dbReference type="GO" id="GO:0006538">
    <property type="term" value="P:L-glutamate catabolic process"/>
    <property type="evidence" value="ECO:0007669"/>
    <property type="project" value="InterPro"/>
</dbReference>
<dbReference type="GO" id="GO:0004069">
    <property type="term" value="F:L-aspartate:2-oxoglutarate aminotransferase activity"/>
    <property type="evidence" value="ECO:0007669"/>
    <property type="project" value="InterPro"/>
</dbReference>
<organism evidence="7 8">
    <name type="scientific">Salinivibrio kushneri</name>
    <dbReference type="NCBI Taxonomy" id="1908198"/>
    <lineage>
        <taxon>Bacteria</taxon>
        <taxon>Pseudomonadati</taxon>
        <taxon>Pseudomonadota</taxon>
        <taxon>Gammaproteobacteria</taxon>
        <taxon>Vibrionales</taxon>
        <taxon>Vibrionaceae</taxon>
        <taxon>Salinivibrio</taxon>
    </lineage>
</organism>
<evidence type="ECO:0000259" key="6">
    <source>
        <dbReference type="Pfam" id="PF21077"/>
    </source>
</evidence>
<dbReference type="Pfam" id="PF05088">
    <property type="entry name" value="Bac_GDH_CD"/>
    <property type="match status" value="1"/>
</dbReference>
<feature type="domain" description="NAD-glutamate dehydrogenase ACT3" evidence="6">
    <location>
        <begin position="547"/>
        <end position="625"/>
    </location>
</feature>
<dbReference type="InterPro" id="IPR007780">
    <property type="entry name" value="NAD_Glu_DH_bac"/>
</dbReference>
<evidence type="ECO:0000313" key="8">
    <source>
        <dbReference type="Proteomes" id="UP001164748"/>
    </source>
</evidence>
<dbReference type="InterPro" id="IPR049059">
    <property type="entry name" value="NAD_Glu_DH_HM1"/>
</dbReference>
<evidence type="ECO:0000259" key="3">
    <source>
        <dbReference type="Pfam" id="PF21074"/>
    </source>
</evidence>
<dbReference type="PIRSF" id="PIRSF036761">
    <property type="entry name" value="GDH_Mll4104"/>
    <property type="match status" value="1"/>
</dbReference>
<evidence type="ECO:0000259" key="2">
    <source>
        <dbReference type="Pfam" id="PF05088"/>
    </source>
</evidence>
<dbReference type="SUPFAM" id="SSF51735">
    <property type="entry name" value="NAD(P)-binding Rossmann-fold domains"/>
    <property type="match status" value="1"/>
</dbReference>
<dbReference type="Pfam" id="PF21075">
    <property type="entry name" value="GDH_ACT1"/>
    <property type="match status" value="1"/>
</dbReference>
<proteinExistence type="predicted"/>
<dbReference type="PANTHER" id="PTHR43403">
    <property type="entry name" value="NAD-SPECIFIC GLUTAMATE DEHYDROGENASE"/>
    <property type="match status" value="1"/>
</dbReference>
<dbReference type="InterPro" id="IPR049064">
    <property type="entry name" value="NAD_Glu_DH_ACT3"/>
</dbReference>
<gene>
    <name evidence="7" type="ORF">N8M53_06560</name>
</gene>
<accession>A0AA47KMS9</accession>
<dbReference type="InterPro" id="IPR046346">
    <property type="entry name" value="Aminoacid_DH-like_N_sf"/>
</dbReference>
<dbReference type="Pfam" id="PF21076">
    <property type="entry name" value="GDH_ACT2"/>
    <property type="match status" value="1"/>
</dbReference>
<dbReference type="Pfam" id="PF21078">
    <property type="entry name" value="GDH_HM3"/>
    <property type="match status" value="1"/>
</dbReference>
<sequence>MTSRDPIVPVLLEKVYQLIADKLDDTQQPLVDALAKRILGQISDDDLQERNESDLYGAVMSLWHHLNTFEQDKVFVKVFNPSLSGNGWQSTHTIVEILAPDAPFLVDSVRMALNRLGITTHLMLNTPIKSQKNEQGDVVAIGGDNGKFQSTFHIEIDKMSDESEMAALEAELSETLTDVVMVVNDWKPMREQMLQLVSELKDTPLPIDDERRQEAIEFLTWITDNNFTFMGYKCFDLVPVEGDYELRASTDCNALGLAKKHKSPAILSLSEMPESARAEALKKELLVLTKSNAKSRVHRPAYVDYIGIKKFDKQGNVIGEHRFTGLYASSAYNQSTASIPVLRNKVRRILDNSDFYRESHSWKALANILENYPRDELFQATEDEMRDVGMGVVQMQDRDMLRVFVRRDPFGRFFSCMVYITRERYNTEFRRQTQRILQQYFGSDQTVEFTTFFSESPLARTHYIVRVENNNFDIDVKKIEQNLTEAASSWDDRLQEAVIANFGENRGTPIAKRYLRAFPRSYKEAMLPGSAVADIERLEGLSDDNKLDMLLYRPQEVSHQSNAISLKLFQKGEPIHLSDVMPMLENLGLRVIGESPYEVETSQGDVYWILDFSMLHSAGSAFDLGNARDRFQHAFADIWHGRLDNDGFNRLVLNAGLSGREVTILRAYARYMRQIGFPFSQAYIEETLSSHSQLASFLVKLFNTRFDPAGKQTQRAQDTIINDIEEALDNVESLDDDRIIRRYMEIMLATTRTNFFQKDPESDQDKPYLSLKLEASEIPDMPKPVPAFEIFVYSPDVEGVHLRGGKVARGGLRWSDRQEDFRTEVLGLVKAQQVKNTVIVPVGAKGGFVCKRQHQLSGRDAIFAEGKRCYRIFIQGLLDITDNIVEGTLTPPQHVVRHDEDDAYLVVAADKGTATFSDLANSVSAQYNFWLGDAFASGGSNGYDHKKMGITAAGAWESVKRHFREVDINCQTTDFTCVGIGDMGGDVFGNGMLLSKHIRLVAAFNHMHIFIDPEPDAAKSWKERQRLFNLPRSSWEDYDSNLISKGGGIFSRRAKSITLTPEIQKLLGTRKQSMAPNDLIKQILKAKVDLLWNGGIGTYVKSSDETHTSVGDRANDGLRVNGNEVGARIIGEGGNLGMTQLGRIEYALKGGRVNTDFIDNVGGVDCSDNEVNIKILLNGLVAAGDLTMKKRNELLERMEDEVSDIVLEDAYSQSESISVTHNQQAALLKEQIRFIHYLEKEGKLDRALEYLPDDETLSERNLRGTGLTRPEIAVLVAYGKMVLKEQLVVDEVTQDAHFGQLLPSYFPKELQRHYRQEMESHPLRGEIIATALANQMSNDMGFNFITRMQDETGASVSDIAKSYAIARDVFGFEQLFDSVRELDNHVTAKVQYDILFRCRRMLRRATRWMLRNKRKGESIEAQVAFYRPALQNLVEHLDDYLVESEIKEHDQQAETLRQAGVPDALANRVCRLTSVFSGLDLAQVSEQLNKPFELVARLYYVLGDSLSLHWFLKQINNQPVDNHWQALARASFREDLDWQQRLLTARIVSEMADDQDAETGLAQWMDEHVVILGRWQSIVDEFKVGSVHEFAKFSVALRELSLLNLN</sequence>
<dbReference type="Pfam" id="PF21073">
    <property type="entry name" value="GDH_HM1"/>
    <property type="match status" value="1"/>
</dbReference>
<evidence type="ECO:0000256" key="1">
    <source>
        <dbReference type="ARBA" id="ARBA00023002"/>
    </source>
</evidence>
<dbReference type="Pfam" id="PF21077">
    <property type="entry name" value="GDH_ACT3"/>
    <property type="match status" value="1"/>
</dbReference>
<dbReference type="PANTHER" id="PTHR43403:SF1">
    <property type="entry name" value="NAD-SPECIFIC GLUTAMATE DEHYDROGENASE"/>
    <property type="match status" value="1"/>
</dbReference>
<dbReference type="SUPFAM" id="SSF53223">
    <property type="entry name" value="Aminoacid dehydrogenase-like, N-terminal domain"/>
    <property type="match status" value="1"/>
</dbReference>
<dbReference type="Pfam" id="PF21079">
    <property type="entry name" value="GDH_HM2"/>
    <property type="match status" value="1"/>
</dbReference>
<dbReference type="Proteomes" id="UP001164748">
    <property type="component" value="Chromosome"/>
</dbReference>
<feature type="domain" description="NAD-specific glutamate dehydrogenase C-terminal" evidence="3">
    <location>
        <begin position="1264"/>
        <end position="1601"/>
    </location>
</feature>
<dbReference type="InterPro" id="IPR049056">
    <property type="entry name" value="NAD_Glu_DH_HM3"/>
</dbReference>
<dbReference type="InterPro" id="IPR024727">
    <property type="entry name" value="NAD_Glu_DH_N_ACT1"/>
</dbReference>
<dbReference type="InterPro" id="IPR049058">
    <property type="entry name" value="NAD_Glu_DH_HM2"/>
</dbReference>
<evidence type="ECO:0000259" key="5">
    <source>
        <dbReference type="Pfam" id="PF21076"/>
    </source>
</evidence>
<evidence type="ECO:0000259" key="4">
    <source>
        <dbReference type="Pfam" id="PF21075"/>
    </source>
</evidence>
<dbReference type="Pfam" id="PF21074">
    <property type="entry name" value="GDH_C"/>
    <property type="match status" value="1"/>
</dbReference>
<dbReference type="InterPro" id="IPR049062">
    <property type="entry name" value="NAD_Glu_DH_ACT2"/>
</dbReference>
<dbReference type="RefSeq" id="WP_269579937.1">
    <property type="nucleotide sequence ID" value="NZ_CP114588.1"/>
</dbReference>
<dbReference type="InterPro" id="IPR036291">
    <property type="entry name" value="NAD(P)-bd_dom_sf"/>
</dbReference>
<dbReference type="EMBL" id="CP114588">
    <property type="protein sequence ID" value="WBA09850.1"/>
    <property type="molecule type" value="Genomic_DNA"/>
</dbReference>